<protein>
    <submittedName>
        <fullName evidence="2">Uncharacterized protein</fullName>
    </submittedName>
</protein>
<evidence type="ECO:0000256" key="1">
    <source>
        <dbReference type="SAM" id="MobiDB-lite"/>
    </source>
</evidence>
<sequence>MIVINVERDKITWVPVQTKSGVKHYANLAIDLLRKKDEKDNTHSVWNNQSKEDRAEKKKKEYVGRGKEIKFNPEAKKEYSNNQQIDDLPF</sequence>
<organism evidence="2">
    <name type="scientific">uncultured Caudovirales phage</name>
    <dbReference type="NCBI Taxonomy" id="2100421"/>
    <lineage>
        <taxon>Viruses</taxon>
        <taxon>Duplodnaviria</taxon>
        <taxon>Heunggongvirae</taxon>
        <taxon>Uroviricota</taxon>
        <taxon>Caudoviricetes</taxon>
        <taxon>Peduoviridae</taxon>
        <taxon>Maltschvirus</taxon>
        <taxon>Maltschvirus maltsch</taxon>
    </lineage>
</organism>
<feature type="region of interest" description="Disordered" evidence="1">
    <location>
        <begin position="39"/>
        <end position="67"/>
    </location>
</feature>
<dbReference type="EMBL" id="LR796433">
    <property type="protein sequence ID" value="CAB4144216.1"/>
    <property type="molecule type" value="Genomic_DNA"/>
</dbReference>
<feature type="compositionally biased region" description="Basic and acidic residues" evidence="1">
    <location>
        <begin position="50"/>
        <end position="67"/>
    </location>
</feature>
<reference evidence="2" key="1">
    <citation type="submission" date="2020-04" db="EMBL/GenBank/DDBJ databases">
        <authorList>
            <person name="Chiriac C."/>
            <person name="Salcher M."/>
            <person name="Ghai R."/>
            <person name="Kavagutti S V."/>
        </authorList>
    </citation>
    <scope>NUCLEOTIDE SEQUENCE</scope>
</reference>
<evidence type="ECO:0000313" key="2">
    <source>
        <dbReference type="EMBL" id="CAB4144216.1"/>
    </source>
</evidence>
<name>A0A6J5MGN4_9CAUD</name>
<gene>
    <name evidence="2" type="ORF">UFOVP463_26</name>
</gene>
<accession>A0A6J5MGN4</accession>
<proteinExistence type="predicted"/>